<dbReference type="InterPro" id="IPR029063">
    <property type="entry name" value="SAM-dependent_MTases_sf"/>
</dbReference>
<reference evidence="2" key="1">
    <citation type="submission" date="2024-06" db="EMBL/GenBank/DDBJ databases">
        <authorList>
            <person name="Li S."/>
        </authorList>
    </citation>
    <scope>NUCLEOTIDE SEQUENCE</scope>
    <source>
        <strain evidence="2">SR10</strain>
    </source>
</reference>
<dbReference type="Gene3D" id="3.40.50.150">
    <property type="entry name" value="Vaccinia Virus protein VP39"/>
    <property type="match status" value="1"/>
</dbReference>
<dbReference type="RefSeq" id="WP_363800641.1">
    <property type="nucleotide sequence ID" value="NZ_CP159925.1"/>
</dbReference>
<dbReference type="Pfam" id="PF13489">
    <property type="entry name" value="Methyltransf_23"/>
    <property type="match status" value="1"/>
</dbReference>
<gene>
    <name evidence="2" type="ORF">ABU614_11200</name>
</gene>
<keyword evidence="2" id="KW-0489">Methyltransferase</keyword>
<evidence type="ECO:0000313" key="2">
    <source>
        <dbReference type="EMBL" id="XCO77318.1"/>
    </source>
</evidence>
<evidence type="ECO:0000259" key="1">
    <source>
        <dbReference type="Pfam" id="PF00535"/>
    </source>
</evidence>
<dbReference type="Gene3D" id="3.90.550.10">
    <property type="entry name" value="Spore Coat Polysaccharide Biosynthesis Protein SpsA, Chain A"/>
    <property type="match status" value="1"/>
</dbReference>
<sequence>MSTYDNPYHHDNVYGHVIALLSAHGERQGGLHLDVGCSLGPIAEHVRDSLGREYIGFDIDADSLAVLGRRGFRTQVLDLSDIAGAEATLMQAIDGRPVASLSIIDTLEHVAEPEKVVAMLRRIADAHNAPLVVSVPNVAHRDVGFKLAFGRWDYTKTGLLDHTHLRGFTRKSLQRMMHSAGWHLVESKDVERSRSDQCFPRYHPALAEGTHLYRTLSAIRANVDDAATVNQFVGLYLPGHHGAPLEYSDDHGEAAQPFLSIVTRTQGKRLDTLRDVLLCLSAQTDQDFELLVIGHKLTPEGVLGVERVIEDTNETIRGRIRLIKVDDGNRTRPLNVGFGEAKGQYIAILDDDDIVMGHWVEEFRKLAERSPGRVLRARTVAQTWQPVHTSHGSATVRAVGGMEDRYPKQFDFFQHLVENGTPPVSIAFPAASFHDLGIVFDESLTTTEDWDFFMRTANVCDVASGGEITSVYRLWKKAESSYTMHPAEEWQANHHAIWRKFDTMPLLLAPGNATRLRQMTQDWNRTHRGIAGPLPDPLLEAERYANALREQIHTMLNSRTWALGSPVRVVATLMGRRRTSPMLWAMNTPELEGYLAAIRASRSWRFAEKFKRLLGQ</sequence>
<name>A0AAU8N1E9_9GAMM</name>
<protein>
    <submittedName>
        <fullName evidence="2">Methyltransferase domain-containing protein</fullName>
    </submittedName>
</protein>
<organism evidence="2">
    <name type="scientific">Lysobacter firmicutimachus</name>
    <dbReference type="NCBI Taxonomy" id="1792846"/>
    <lineage>
        <taxon>Bacteria</taxon>
        <taxon>Pseudomonadati</taxon>
        <taxon>Pseudomonadota</taxon>
        <taxon>Gammaproteobacteria</taxon>
        <taxon>Lysobacterales</taxon>
        <taxon>Lysobacteraceae</taxon>
        <taxon>Lysobacter</taxon>
    </lineage>
</organism>
<dbReference type="InterPro" id="IPR001173">
    <property type="entry name" value="Glyco_trans_2-like"/>
</dbReference>
<keyword evidence="2" id="KW-0808">Transferase</keyword>
<accession>A0AAU8N1E9</accession>
<feature type="domain" description="Glycosyltransferase 2-like" evidence="1">
    <location>
        <begin position="270"/>
        <end position="393"/>
    </location>
</feature>
<dbReference type="GO" id="GO:0008168">
    <property type="term" value="F:methyltransferase activity"/>
    <property type="evidence" value="ECO:0007669"/>
    <property type="project" value="UniProtKB-KW"/>
</dbReference>
<dbReference type="Pfam" id="PF00535">
    <property type="entry name" value="Glycos_transf_2"/>
    <property type="match status" value="1"/>
</dbReference>
<dbReference type="EMBL" id="CP159925">
    <property type="protein sequence ID" value="XCO77318.1"/>
    <property type="molecule type" value="Genomic_DNA"/>
</dbReference>
<dbReference type="InterPro" id="IPR029044">
    <property type="entry name" value="Nucleotide-diphossugar_trans"/>
</dbReference>
<proteinExistence type="predicted"/>
<dbReference type="CDD" id="cd00761">
    <property type="entry name" value="Glyco_tranf_GTA_type"/>
    <property type="match status" value="1"/>
</dbReference>
<dbReference type="GO" id="GO:0032259">
    <property type="term" value="P:methylation"/>
    <property type="evidence" value="ECO:0007669"/>
    <property type="project" value="UniProtKB-KW"/>
</dbReference>
<dbReference type="AlphaFoldDB" id="A0AAU8N1E9"/>
<dbReference type="SUPFAM" id="SSF53448">
    <property type="entry name" value="Nucleotide-diphospho-sugar transferases"/>
    <property type="match status" value="1"/>
</dbReference>
<dbReference type="SUPFAM" id="SSF53335">
    <property type="entry name" value="S-adenosyl-L-methionine-dependent methyltransferases"/>
    <property type="match status" value="1"/>
</dbReference>